<keyword evidence="3" id="KW-1185">Reference proteome</keyword>
<sequence>EEDKSESFMMSSSAMWMERERSERDALLQRRASLENQIQTLVDVPAIR</sequence>
<dbReference type="Proteomes" id="UP001153069">
    <property type="component" value="Unassembled WGS sequence"/>
</dbReference>
<protein>
    <submittedName>
        <fullName evidence="2">Uncharacterized protein</fullName>
    </submittedName>
</protein>
<comment type="caution">
    <text evidence="2">The sequence shown here is derived from an EMBL/GenBank/DDBJ whole genome shotgun (WGS) entry which is preliminary data.</text>
</comment>
<evidence type="ECO:0000313" key="3">
    <source>
        <dbReference type="Proteomes" id="UP001153069"/>
    </source>
</evidence>
<evidence type="ECO:0000256" key="1">
    <source>
        <dbReference type="SAM" id="Coils"/>
    </source>
</evidence>
<dbReference type="AlphaFoldDB" id="A0A9N8HZX3"/>
<organism evidence="2 3">
    <name type="scientific">Seminavis robusta</name>
    <dbReference type="NCBI Taxonomy" id="568900"/>
    <lineage>
        <taxon>Eukaryota</taxon>
        <taxon>Sar</taxon>
        <taxon>Stramenopiles</taxon>
        <taxon>Ochrophyta</taxon>
        <taxon>Bacillariophyta</taxon>
        <taxon>Bacillariophyceae</taxon>
        <taxon>Bacillariophycidae</taxon>
        <taxon>Naviculales</taxon>
        <taxon>Naviculaceae</taxon>
        <taxon>Seminavis</taxon>
    </lineage>
</organism>
<feature type="non-terminal residue" evidence="2">
    <location>
        <position position="1"/>
    </location>
</feature>
<proteinExistence type="predicted"/>
<reference evidence="2" key="1">
    <citation type="submission" date="2020-06" db="EMBL/GenBank/DDBJ databases">
        <authorList>
            <consortium name="Plant Systems Biology data submission"/>
        </authorList>
    </citation>
    <scope>NUCLEOTIDE SEQUENCE</scope>
    <source>
        <strain evidence="2">D6</strain>
    </source>
</reference>
<evidence type="ECO:0000313" key="2">
    <source>
        <dbReference type="EMBL" id="CAB9531971.1"/>
    </source>
</evidence>
<keyword evidence="1" id="KW-0175">Coiled coil</keyword>
<dbReference type="EMBL" id="CAICTM010004490">
    <property type="protein sequence ID" value="CAB9531971.1"/>
    <property type="molecule type" value="Genomic_DNA"/>
</dbReference>
<gene>
    <name evidence="2" type="ORF">SEMRO_4492_G354120.1</name>
</gene>
<feature type="coiled-coil region" evidence="1">
    <location>
        <begin position="17"/>
        <end position="44"/>
    </location>
</feature>
<accession>A0A9N8HZX3</accession>
<name>A0A9N8HZX3_9STRA</name>